<dbReference type="InterPro" id="IPR000587">
    <property type="entry name" value="Creatinase_N"/>
</dbReference>
<feature type="domain" description="Creatinase N-terminal" evidence="2">
    <location>
        <begin position="14"/>
        <end position="151"/>
    </location>
</feature>
<protein>
    <submittedName>
        <fullName evidence="3">Aminopeptidase P family protein</fullName>
    </submittedName>
</protein>
<dbReference type="GO" id="GO:0004177">
    <property type="term" value="F:aminopeptidase activity"/>
    <property type="evidence" value="ECO:0007669"/>
    <property type="project" value="UniProtKB-KW"/>
</dbReference>
<keyword evidence="4" id="KW-1185">Reference proteome</keyword>
<comment type="caution">
    <text evidence="3">The sequence shown here is derived from an EMBL/GenBank/DDBJ whole genome shotgun (WGS) entry which is preliminary data.</text>
</comment>
<dbReference type="SUPFAM" id="SSF53092">
    <property type="entry name" value="Creatinase/prolidase N-terminal domain"/>
    <property type="match status" value="1"/>
</dbReference>
<evidence type="ECO:0000313" key="4">
    <source>
        <dbReference type="Proteomes" id="UP000324853"/>
    </source>
</evidence>
<dbReference type="InterPro" id="IPR029149">
    <property type="entry name" value="Creatin/AminoP/Spt16_N"/>
</dbReference>
<dbReference type="PANTHER" id="PTHR46112:SF2">
    <property type="entry name" value="XAA-PRO AMINOPEPTIDASE P-RELATED"/>
    <property type="match status" value="1"/>
</dbReference>
<dbReference type="SUPFAM" id="SSF55920">
    <property type="entry name" value="Creatinase/aminopeptidase"/>
    <property type="match status" value="1"/>
</dbReference>
<accession>A0A5S4VYB3</accession>
<dbReference type="InterPro" id="IPR000994">
    <property type="entry name" value="Pept_M24"/>
</dbReference>
<dbReference type="AlphaFoldDB" id="A0A5S4VYB3"/>
<evidence type="ECO:0000259" key="2">
    <source>
        <dbReference type="Pfam" id="PF01321"/>
    </source>
</evidence>
<dbReference type="Gene3D" id="3.90.230.10">
    <property type="entry name" value="Creatinase/methionine aminopeptidase superfamily"/>
    <property type="match status" value="1"/>
</dbReference>
<dbReference type="CDD" id="cd01066">
    <property type="entry name" value="APP_MetAP"/>
    <property type="match status" value="1"/>
</dbReference>
<reference evidence="3 4" key="1">
    <citation type="submission" date="2019-08" db="EMBL/GenBank/DDBJ databases">
        <title>Bradyrhizobium hipponensis sp. nov., a rhizobium isolated from a Lupinus angustifolius root nodule in Tunisia.</title>
        <authorList>
            <person name="Off K."/>
            <person name="Rejili M."/>
            <person name="Mars M."/>
            <person name="Brachmann A."/>
            <person name="Marin M."/>
        </authorList>
    </citation>
    <scope>NUCLEOTIDE SEQUENCE [LARGE SCALE GENOMIC DNA]</scope>
    <source>
        <strain evidence="3 4">CTAW11</strain>
    </source>
</reference>
<keyword evidence="3" id="KW-0645">Protease</keyword>
<keyword evidence="3" id="KW-0031">Aminopeptidase</keyword>
<dbReference type="EMBL" id="VSSR01000143">
    <property type="protein sequence ID" value="TYL70213.1"/>
    <property type="molecule type" value="Genomic_DNA"/>
</dbReference>
<dbReference type="InterPro" id="IPR050659">
    <property type="entry name" value="Peptidase_M24B"/>
</dbReference>
<name>A0A5S4VYB3_9BRAD</name>
<proteinExistence type="predicted"/>
<dbReference type="Pfam" id="PF00557">
    <property type="entry name" value="Peptidase_M24"/>
    <property type="match status" value="1"/>
</dbReference>
<dbReference type="Pfam" id="PF01321">
    <property type="entry name" value="Creatinase_N"/>
    <property type="match status" value="1"/>
</dbReference>
<dbReference type="InterPro" id="IPR036005">
    <property type="entry name" value="Creatinase/aminopeptidase-like"/>
</dbReference>
<keyword evidence="3" id="KW-0378">Hydrolase</keyword>
<evidence type="ECO:0000313" key="3">
    <source>
        <dbReference type="EMBL" id="TYL70213.1"/>
    </source>
</evidence>
<dbReference type="Proteomes" id="UP000324853">
    <property type="component" value="Unassembled WGS sequence"/>
</dbReference>
<dbReference type="OrthoDB" id="9761809at2"/>
<organism evidence="3 4">
    <name type="scientific">Bradyrhizobium cytisi</name>
    <dbReference type="NCBI Taxonomy" id="515489"/>
    <lineage>
        <taxon>Bacteria</taxon>
        <taxon>Pseudomonadati</taxon>
        <taxon>Pseudomonadota</taxon>
        <taxon>Alphaproteobacteria</taxon>
        <taxon>Hyphomicrobiales</taxon>
        <taxon>Nitrobacteraceae</taxon>
        <taxon>Bradyrhizobium</taxon>
    </lineage>
</organism>
<gene>
    <name evidence="3" type="ORF">FXB38_41945</name>
</gene>
<evidence type="ECO:0000259" key="1">
    <source>
        <dbReference type="Pfam" id="PF00557"/>
    </source>
</evidence>
<feature type="domain" description="Peptidase M24" evidence="1">
    <location>
        <begin position="162"/>
        <end position="367"/>
    </location>
</feature>
<dbReference type="PANTHER" id="PTHR46112">
    <property type="entry name" value="AMINOPEPTIDASE"/>
    <property type="match status" value="1"/>
</dbReference>
<sequence>MSKMDFSAGEFEMRHTAVRRAMAEKQIDFLLVIAPTNIQYLIGTRTKSYQEFQCLLFPLDPLRPKVVLARLAEVAEYTDLSLADAVHGWGGREPEDPILVLKNVLAKHGYSDRRVGLEIPCHYLSVQDHAKIASLLGDRQLIEATNLVENIKLVKSPAEIALIRKARDIALRAMKVAEDTMRPGVSEREIAAVVYRSLLTFGGDLPASPINLVSGDRTCYGHGAPTDRRLEVGDFINIEFGAAYNRYCTTIGRQFVLGEPTARMVELYHAARKAADACIRLMQPGTPAVIPHRAAKQVCLDLGLDEYRLHTTGYGIAPGYPPSWGESIHLFEDSPYTLMPGMMLSVEPPIFIHKERLGARIIDNVLVCDDGPELLTTYNRDLIMLPV</sequence>
<dbReference type="Gene3D" id="3.40.350.10">
    <property type="entry name" value="Creatinase/prolidase N-terminal domain"/>
    <property type="match status" value="1"/>
</dbReference>